<dbReference type="GO" id="GO:0009820">
    <property type="term" value="P:alkaloid metabolic process"/>
    <property type="evidence" value="ECO:0007669"/>
    <property type="project" value="UniProtKB-KW"/>
</dbReference>
<protein>
    <submittedName>
        <fullName evidence="6">Uncharacterized protein</fullName>
    </submittedName>
</protein>
<evidence type="ECO:0000256" key="5">
    <source>
        <dbReference type="ARBA" id="ARBA00023315"/>
    </source>
</evidence>
<comment type="similarity">
    <text evidence="1">Belongs to the plant acyltransferase family.</text>
</comment>
<dbReference type="Gene3D" id="3.30.559.10">
    <property type="entry name" value="Chloramphenicol acetyltransferase-like domain"/>
    <property type="match status" value="2"/>
</dbReference>
<comment type="caution">
    <text evidence="6">The sequence shown here is derived from an EMBL/GenBank/DDBJ whole genome shotgun (WGS) entry which is preliminary data.</text>
</comment>
<reference evidence="6 7" key="1">
    <citation type="submission" date="2024-11" db="EMBL/GenBank/DDBJ databases">
        <title>A near-complete genome assembly of Cinchona calisaya.</title>
        <authorList>
            <person name="Lian D.C."/>
            <person name="Zhao X.W."/>
            <person name="Wei L."/>
        </authorList>
    </citation>
    <scope>NUCLEOTIDE SEQUENCE [LARGE SCALE GENOMIC DNA]</scope>
    <source>
        <tissue evidence="6">Nenye</tissue>
    </source>
</reference>
<keyword evidence="4" id="KW-0808">Transferase</keyword>
<evidence type="ECO:0000256" key="3">
    <source>
        <dbReference type="ARBA" id="ARBA00022589"/>
    </source>
</evidence>
<dbReference type="PANTHER" id="PTHR31623:SF118">
    <property type="entry name" value="BAHD ACYLTRANSFERASE"/>
    <property type="match status" value="1"/>
</dbReference>
<comment type="subunit">
    <text evidence="2">Monomer.</text>
</comment>
<dbReference type="Pfam" id="PF02458">
    <property type="entry name" value="Transferase"/>
    <property type="match status" value="1"/>
</dbReference>
<keyword evidence="3" id="KW-0017">Alkaloid metabolism</keyword>
<evidence type="ECO:0000256" key="4">
    <source>
        <dbReference type="ARBA" id="ARBA00022679"/>
    </source>
</evidence>
<organism evidence="6 7">
    <name type="scientific">Cinchona calisaya</name>
    <dbReference type="NCBI Taxonomy" id="153742"/>
    <lineage>
        <taxon>Eukaryota</taxon>
        <taxon>Viridiplantae</taxon>
        <taxon>Streptophyta</taxon>
        <taxon>Embryophyta</taxon>
        <taxon>Tracheophyta</taxon>
        <taxon>Spermatophyta</taxon>
        <taxon>Magnoliopsida</taxon>
        <taxon>eudicotyledons</taxon>
        <taxon>Gunneridae</taxon>
        <taxon>Pentapetalae</taxon>
        <taxon>asterids</taxon>
        <taxon>lamiids</taxon>
        <taxon>Gentianales</taxon>
        <taxon>Rubiaceae</taxon>
        <taxon>Cinchonoideae</taxon>
        <taxon>Cinchoneae</taxon>
        <taxon>Cinchona</taxon>
    </lineage>
</organism>
<dbReference type="AlphaFoldDB" id="A0ABD2XT03"/>
<dbReference type="GO" id="GO:0016746">
    <property type="term" value="F:acyltransferase activity"/>
    <property type="evidence" value="ECO:0007669"/>
    <property type="project" value="UniProtKB-KW"/>
</dbReference>
<accession>A0ABD2XT03</accession>
<proteinExistence type="inferred from homology"/>
<evidence type="ECO:0000256" key="2">
    <source>
        <dbReference type="ARBA" id="ARBA00011245"/>
    </source>
</evidence>
<keyword evidence="5" id="KW-0012">Acyltransferase</keyword>
<keyword evidence="7" id="KW-1185">Reference proteome</keyword>
<dbReference type="InterPro" id="IPR023213">
    <property type="entry name" value="CAT-like_dom_sf"/>
</dbReference>
<name>A0ABD2XT03_9GENT</name>
<dbReference type="Proteomes" id="UP001630127">
    <property type="component" value="Unassembled WGS sequence"/>
</dbReference>
<evidence type="ECO:0000313" key="7">
    <source>
        <dbReference type="Proteomes" id="UP001630127"/>
    </source>
</evidence>
<evidence type="ECO:0000313" key="6">
    <source>
        <dbReference type="EMBL" id="KAL3497716.1"/>
    </source>
</evidence>
<gene>
    <name evidence="6" type="ORF">ACH5RR_040448</name>
</gene>
<dbReference type="PANTHER" id="PTHR31623">
    <property type="entry name" value="F21J9.9"/>
    <property type="match status" value="1"/>
</dbReference>
<evidence type="ECO:0000256" key="1">
    <source>
        <dbReference type="ARBA" id="ARBA00009861"/>
    </source>
</evidence>
<sequence length="186" mass="20324">MDLFNPPEILFNESFQGSPYVIQVTYFSCGGIASSVWMLLKVTDGSSLLVFINDWAAVACGEKVSPMFLAQQVISSSNNGQITIPENEIKLEKDNVVTRTFSFDPPKLADLKAINTIRDNSGTIQINPSRVEVVISLIYKCVMAASTVKTRMSRPSMLIQTANLRPPVIPPLPENSVGIFVGPTQS</sequence>
<dbReference type="EMBL" id="JBJUIK010000017">
    <property type="protein sequence ID" value="KAL3497716.1"/>
    <property type="molecule type" value="Genomic_DNA"/>
</dbReference>